<dbReference type="SUPFAM" id="SSF52540">
    <property type="entry name" value="P-loop containing nucleoside triphosphate hydrolases"/>
    <property type="match status" value="1"/>
</dbReference>
<comment type="caution">
    <text evidence="10">The sequence shown here is derived from an EMBL/GenBank/DDBJ whole genome shotgun (WGS) entry which is preliminary data.</text>
</comment>
<dbReference type="PANTHER" id="PTHR43553">
    <property type="entry name" value="HEAVY METAL TRANSPORTER"/>
    <property type="match status" value="1"/>
</dbReference>
<keyword evidence="8" id="KW-0472">Membrane</keyword>
<organism evidence="10 11">
    <name type="scientific">Sporolactobacillus laevolacticus DSM 442</name>
    <dbReference type="NCBI Taxonomy" id="1395513"/>
    <lineage>
        <taxon>Bacteria</taxon>
        <taxon>Bacillati</taxon>
        <taxon>Bacillota</taxon>
        <taxon>Bacilli</taxon>
        <taxon>Bacillales</taxon>
        <taxon>Sporolactobacillaceae</taxon>
        <taxon>Sporolactobacillus</taxon>
    </lineage>
</organism>
<keyword evidence="6 10" id="KW-0067">ATP-binding</keyword>
<comment type="subcellular location">
    <subcellularLocation>
        <location evidence="1">Cell membrane</location>
        <topology evidence="1">Peripheral membrane protein</topology>
    </subcellularLocation>
</comment>
<proteinExistence type="inferred from homology"/>
<accession>V6J176</accession>
<evidence type="ECO:0000256" key="4">
    <source>
        <dbReference type="ARBA" id="ARBA00022475"/>
    </source>
</evidence>
<comment type="similarity">
    <text evidence="2">Belongs to the ABC transporter superfamily.</text>
</comment>
<keyword evidence="7" id="KW-1278">Translocase</keyword>
<evidence type="ECO:0000313" key="10">
    <source>
        <dbReference type="EMBL" id="EST10514.1"/>
    </source>
</evidence>
<dbReference type="STRING" id="1395513.P343_16420"/>
<evidence type="ECO:0000256" key="5">
    <source>
        <dbReference type="ARBA" id="ARBA00022741"/>
    </source>
</evidence>
<dbReference type="GO" id="GO:0005524">
    <property type="term" value="F:ATP binding"/>
    <property type="evidence" value="ECO:0007669"/>
    <property type="project" value="UniProtKB-KW"/>
</dbReference>
<dbReference type="PATRIC" id="fig|1395513.3.peg.3328"/>
<dbReference type="InterPro" id="IPR003593">
    <property type="entry name" value="AAA+_ATPase"/>
</dbReference>
<dbReference type="FunFam" id="3.40.50.300:FF:000224">
    <property type="entry name" value="Energy-coupling factor transporter ATP-binding protein EcfA"/>
    <property type="match status" value="1"/>
</dbReference>
<dbReference type="InterPro" id="IPR050095">
    <property type="entry name" value="ECF_ABC_transporter_ATP-bd"/>
</dbReference>
<dbReference type="PROSITE" id="PS50893">
    <property type="entry name" value="ABC_TRANSPORTER_2"/>
    <property type="match status" value="1"/>
</dbReference>
<keyword evidence="11" id="KW-1185">Reference proteome</keyword>
<evidence type="ECO:0000259" key="9">
    <source>
        <dbReference type="PROSITE" id="PS50893"/>
    </source>
</evidence>
<evidence type="ECO:0000256" key="3">
    <source>
        <dbReference type="ARBA" id="ARBA00022448"/>
    </source>
</evidence>
<dbReference type="InterPro" id="IPR003439">
    <property type="entry name" value="ABC_transporter-like_ATP-bd"/>
</dbReference>
<evidence type="ECO:0000313" key="11">
    <source>
        <dbReference type="Proteomes" id="UP000018296"/>
    </source>
</evidence>
<dbReference type="PANTHER" id="PTHR43553:SF25">
    <property type="entry name" value="ABC-TYPE COBALT TRANSPORT SYSTEM, ATPASE COMPONENT"/>
    <property type="match status" value="1"/>
</dbReference>
<dbReference type="SMART" id="SM00382">
    <property type="entry name" value="AAA"/>
    <property type="match status" value="1"/>
</dbReference>
<keyword evidence="4" id="KW-1003">Cell membrane</keyword>
<dbReference type="GO" id="GO:0043190">
    <property type="term" value="C:ATP-binding cassette (ABC) transporter complex"/>
    <property type="evidence" value="ECO:0007669"/>
    <property type="project" value="TreeGrafter"/>
</dbReference>
<keyword evidence="3" id="KW-0813">Transport</keyword>
<evidence type="ECO:0000256" key="1">
    <source>
        <dbReference type="ARBA" id="ARBA00004202"/>
    </source>
</evidence>
<dbReference type="EMBL" id="AWTC01000021">
    <property type="protein sequence ID" value="EST10514.1"/>
    <property type="molecule type" value="Genomic_DNA"/>
</dbReference>
<dbReference type="Pfam" id="PF00005">
    <property type="entry name" value="ABC_tran"/>
    <property type="match status" value="1"/>
</dbReference>
<dbReference type="OrthoDB" id="501320at2"/>
<sequence length="274" mass="30548">MNLIEVRNLHFSYQNDHDVLKGIDLTFDHRSTAIIGQNGAGKTTFVKLLKGLLKPVTGDILVNGINTKETSVAKLAAQIGLVFQNPGDQIFKSKVYDEIIVGPRNIGMPADEAENMTKRALEAVGLGSKINHNPYDLSFAERKLVSIASILAMDPRIVILDEPTIAQDDPGKQLIKDLIKKLESEGKLVISILHDMDFVSETFTRTIVFQHGRVMIDDDTKSVFSQTDVLREAYLEPPHITQLGNRLGYSETYLTAEQFVNDLLMEKKLKSNIN</sequence>
<dbReference type="eggNOG" id="COG1122">
    <property type="taxonomic scope" value="Bacteria"/>
</dbReference>
<evidence type="ECO:0000256" key="7">
    <source>
        <dbReference type="ARBA" id="ARBA00022967"/>
    </source>
</evidence>
<name>V6J176_9BACL</name>
<dbReference type="GO" id="GO:0015087">
    <property type="term" value="F:cobalt ion transmembrane transporter activity"/>
    <property type="evidence" value="ECO:0007669"/>
    <property type="project" value="UniProtKB-ARBA"/>
</dbReference>
<dbReference type="InterPro" id="IPR027417">
    <property type="entry name" value="P-loop_NTPase"/>
</dbReference>
<reference evidence="10 11" key="1">
    <citation type="journal article" date="2013" name="Genome Announc.">
        <title>Genome Sequence of Sporolactobacillus laevolacticus DSM442, an Efficient Polymer-Grade D-Lactate Producer from Agricultural Waste Cottonseed as a Nitrogen Source.</title>
        <authorList>
            <person name="Wang H."/>
            <person name="Wang L."/>
            <person name="Ju J."/>
            <person name="Yu B."/>
            <person name="Ma Y."/>
        </authorList>
    </citation>
    <scope>NUCLEOTIDE SEQUENCE [LARGE SCALE GENOMIC DNA]</scope>
    <source>
        <strain evidence="10 11">DSM 442</strain>
    </source>
</reference>
<dbReference type="CDD" id="cd03225">
    <property type="entry name" value="ABC_cobalt_CbiO_domain1"/>
    <property type="match status" value="1"/>
</dbReference>
<evidence type="ECO:0000256" key="2">
    <source>
        <dbReference type="ARBA" id="ARBA00005417"/>
    </source>
</evidence>
<dbReference type="Proteomes" id="UP000018296">
    <property type="component" value="Unassembled WGS sequence"/>
</dbReference>
<evidence type="ECO:0000256" key="8">
    <source>
        <dbReference type="ARBA" id="ARBA00023136"/>
    </source>
</evidence>
<keyword evidence="5" id="KW-0547">Nucleotide-binding</keyword>
<dbReference type="RefSeq" id="WP_023511486.1">
    <property type="nucleotide sequence ID" value="NZ_AWTC01000021.1"/>
</dbReference>
<evidence type="ECO:0000256" key="6">
    <source>
        <dbReference type="ARBA" id="ARBA00022840"/>
    </source>
</evidence>
<dbReference type="AlphaFoldDB" id="V6J176"/>
<dbReference type="GO" id="GO:0016887">
    <property type="term" value="F:ATP hydrolysis activity"/>
    <property type="evidence" value="ECO:0007669"/>
    <property type="project" value="InterPro"/>
</dbReference>
<dbReference type="Gene3D" id="3.40.50.300">
    <property type="entry name" value="P-loop containing nucleotide triphosphate hydrolases"/>
    <property type="match status" value="1"/>
</dbReference>
<feature type="domain" description="ABC transporter" evidence="9">
    <location>
        <begin position="4"/>
        <end position="236"/>
    </location>
</feature>
<dbReference type="GO" id="GO:0042626">
    <property type="term" value="F:ATPase-coupled transmembrane transporter activity"/>
    <property type="evidence" value="ECO:0007669"/>
    <property type="project" value="TreeGrafter"/>
</dbReference>
<dbReference type="InterPro" id="IPR015856">
    <property type="entry name" value="ABC_transpr_CbiO/EcfA_su"/>
</dbReference>
<gene>
    <name evidence="10" type="ORF">P343_16420</name>
</gene>
<protein>
    <submittedName>
        <fullName evidence="10">Cobalt ABC transporter ATP-binding protein</fullName>
    </submittedName>
</protein>